<sequence>RPLRFTRADRQRSGDWGELRLQRHGSVPVRLRLPPHRLLCAHLPTRPQLVRTAAHLRP</sequence>
<name>A0ABD0NY48_CIRMR</name>
<dbReference type="AlphaFoldDB" id="A0ABD0NY48"/>
<gene>
    <name evidence="1" type="ORF">M9458_038221</name>
</gene>
<dbReference type="Proteomes" id="UP001529510">
    <property type="component" value="Unassembled WGS sequence"/>
</dbReference>
<accession>A0ABD0NY48</accession>
<comment type="caution">
    <text evidence="1">The sequence shown here is derived from an EMBL/GenBank/DDBJ whole genome shotgun (WGS) entry which is preliminary data.</text>
</comment>
<dbReference type="EMBL" id="JAMKFB020000019">
    <property type="protein sequence ID" value="KAL0166377.1"/>
    <property type="molecule type" value="Genomic_DNA"/>
</dbReference>
<feature type="non-terminal residue" evidence="1">
    <location>
        <position position="58"/>
    </location>
</feature>
<reference evidence="1 2" key="1">
    <citation type="submission" date="2024-05" db="EMBL/GenBank/DDBJ databases">
        <title>Genome sequencing and assembly of Indian major carp, Cirrhinus mrigala (Hamilton, 1822).</title>
        <authorList>
            <person name="Mohindra V."/>
            <person name="Chowdhury L.M."/>
            <person name="Lal K."/>
            <person name="Jena J.K."/>
        </authorList>
    </citation>
    <scope>NUCLEOTIDE SEQUENCE [LARGE SCALE GENOMIC DNA]</scope>
    <source>
        <strain evidence="1">CM1030</strain>
        <tissue evidence="1">Blood</tissue>
    </source>
</reference>
<proteinExistence type="predicted"/>
<feature type="non-terminal residue" evidence="1">
    <location>
        <position position="1"/>
    </location>
</feature>
<evidence type="ECO:0000313" key="2">
    <source>
        <dbReference type="Proteomes" id="UP001529510"/>
    </source>
</evidence>
<organism evidence="1 2">
    <name type="scientific">Cirrhinus mrigala</name>
    <name type="common">Mrigala</name>
    <dbReference type="NCBI Taxonomy" id="683832"/>
    <lineage>
        <taxon>Eukaryota</taxon>
        <taxon>Metazoa</taxon>
        <taxon>Chordata</taxon>
        <taxon>Craniata</taxon>
        <taxon>Vertebrata</taxon>
        <taxon>Euteleostomi</taxon>
        <taxon>Actinopterygii</taxon>
        <taxon>Neopterygii</taxon>
        <taxon>Teleostei</taxon>
        <taxon>Ostariophysi</taxon>
        <taxon>Cypriniformes</taxon>
        <taxon>Cyprinidae</taxon>
        <taxon>Labeoninae</taxon>
        <taxon>Labeonini</taxon>
        <taxon>Cirrhinus</taxon>
    </lineage>
</organism>
<keyword evidence="2" id="KW-1185">Reference proteome</keyword>
<evidence type="ECO:0000313" key="1">
    <source>
        <dbReference type="EMBL" id="KAL0166377.1"/>
    </source>
</evidence>
<protein>
    <submittedName>
        <fullName evidence="1">Uncharacterized protein</fullName>
    </submittedName>
</protein>